<evidence type="ECO:0000313" key="2">
    <source>
        <dbReference type="Proteomes" id="UP000887569"/>
    </source>
</evidence>
<keyword evidence="2" id="KW-1185">Reference proteome</keyword>
<name>A0A915BB36_PARUN</name>
<proteinExistence type="predicted"/>
<evidence type="ECO:0000259" key="1">
    <source>
        <dbReference type="Pfam" id="PF00135"/>
    </source>
</evidence>
<dbReference type="InterPro" id="IPR002018">
    <property type="entry name" value="CarbesteraseB"/>
</dbReference>
<feature type="domain" description="Carboxylesterase type B" evidence="1">
    <location>
        <begin position="2"/>
        <end position="39"/>
    </location>
</feature>
<dbReference type="AlphaFoldDB" id="A0A915BB36"/>
<protein>
    <submittedName>
        <fullName evidence="3">Carboxylesterase type B domain-containing protein</fullName>
    </submittedName>
</protein>
<dbReference type="WBParaSite" id="PgR031_g104_t03">
    <property type="protein sequence ID" value="PgR031_g104_t03"/>
    <property type="gene ID" value="PgR031_g104"/>
</dbReference>
<accession>A0A915BB36</accession>
<organism evidence="2 3">
    <name type="scientific">Parascaris univalens</name>
    <name type="common">Nematode worm</name>
    <dbReference type="NCBI Taxonomy" id="6257"/>
    <lineage>
        <taxon>Eukaryota</taxon>
        <taxon>Metazoa</taxon>
        <taxon>Ecdysozoa</taxon>
        <taxon>Nematoda</taxon>
        <taxon>Chromadorea</taxon>
        <taxon>Rhabditida</taxon>
        <taxon>Spirurina</taxon>
        <taxon>Ascaridomorpha</taxon>
        <taxon>Ascaridoidea</taxon>
        <taxon>Ascarididae</taxon>
        <taxon>Parascaris</taxon>
    </lineage>
</organism>
<dbReference type="Gene3D" id="3.40.50.1820">
    <property type="entry name" value="alpha/beta hydrolase"/>
    <property type="match status" value="1"/>
</dbReference>
<dbReference type="SUPFAM" id="SSF53474">
    <property type="entry name" value="alpha/beta-Hydrolases"/>
    <property type="match status" value="1"/>
</dbReference>
<dbReference type="Proteomes" id="UP000887569">
    <property type="component" value="Unplaced"/>
</dbReference>
<dbReference type="Pfam" id="PF00135">
    <property type="entry name" value="COesterase"/>
    <property type="match status" value="1"/>
</dbReference>
<evidence type="ECO:0000313" key="3">
    <source>
        <dbReference type="WBParaSite" id="PgR031_g104_t03"/>
    </source>
</evidence>
<sequence>TVHLYLGIPYAESPTGQNRYKAPITRTKWDGILDASYYKVYLHGSNFNYASSSVIPVEDIARKWATNDIIVVRVVLSTVNSHNGCDHAISNLKAMRD</sequence>
<dbReference type="InterPro" id="IPR029058">
    <property type="entry name" value="AB_hydrolase_fold"/>
</dbReference>
<reference evidence="3" key="1">
    <citation type="submission" date="2022-11" db="UniProtKB">
        <authorList>
            <consortium name="WormBaseParasite"/>
        </authorList>
    </citation>
    <scope>IDENTIFICATION</scope>
</reference>